<keyword evidence="2" id="KW-1185">Reference proteome</keyword>
<organism evidence="1 2">
    <name type="scientific">Hephaestia caeni</name>
    <dbReference type="NCBI Taxonomy" id="645617"/>
    <lineage>
        <taxon>Bacteria</taxon>
        <taxon>Pseudomonadati</taxon>
        <taxon>Pseudomonadota</taxon>
        <taxon>Alphaproteobacteria</taxon>
        <taxon>Sphingomonadales</taxon>
        <taxon>Sphingomonadaceae</taxon>
        <taxon>Hephaestia</taxon>
    </lineage>
</organism>
<dbReference type="AlphaFoldDB" id="A0A397PAD2"/>
<dbReference type="EMBL" id="QXDC01000002">
    <property type="protein sequence ID" value="RIA46032.1"/>
    <property type="molecule type" value="Genomic_DNA"/>
</dbReference>
<reference evidence="1 2" key="1">
    <citation type="submission" date="2018-08" db="EMBL/GenBank/DDBJ databases">
        <title>Genomic Encyclopedia of Type Strains, Phase IV (KMG-IV): sequencing the most valuable type-strain genomes for metagenomic binning, comparative biology and taxonomic classification.</title>
        <authorList>
            <person name="Goeker M."/>
        </authorList>
    </citation>
    <scope>NUCLEOTIDE SEQUENCE [LARGE SCALE GENOMIC DNA]</scope>
    <source>
        <strain evidence="1 2">DSM 25527</strain>
    </source>
</reference>
<dbReference type="OrthoDB" id="7448775at2"/>
<gene>
    <name evidence="1" type="ORF">DFR49_0561</name>
</gene>
<comment type="caution">
    <text evidence="1">The sequence shown here is derived from an EMBL/GenBank/DDBJ whole genome shotgun (WGS) entry which is preliminary data.</text>
</comment>
<name>A0A397PAD2_9SPHN</name>
<evidence type="ECO:0000313" key="1">
    <source>
        <dbReference type="EMBL" id="RIA46032.1"/>
    </source>
</evidence>
<sequence length="139" mass="14705">MNNDQFDTLVDDATHAVNNLIPDKYLEPLGDSARSGLLVSINDALTGILRDIIDVDEGNGTRACTIAGMISELVETHIGKIDEGGEAADDRPPHVISEVHGTSANIDSIASCDVEGATQIYLVLDDGTAFRITVEAVTL</sequence>
<proteinExistence type="predicted"/>
<dbReference type="Proteomes" id="UP000266568">
    <property type="component" value="Unassembled WGS sequence"/>
</dbReference>
<dbReference type="RefSeq" id="WP_004211500.1">
    <property type="nucleotide sequence ID" value="NZ_QXDC01000002.1"/>
</dbReference>
<evidence type="ECO:0000313" key="2">
    <source>
        <dbReference type="Proteomes" id="UP000266568"/>
    </source>
</evidence>
<protein>
    <submittedName>
        <fullName evidence="1">Uncharacterized protein</fullName>
    </submittedName>
</protein>
<accession>A0A397PAD2</accession>